<reference evidence="1" key="2">
    <citation type="journal article" date="2015" name="Fish Shellfish Immunol.">
        <title>Early steps in the European eel (Anguilla anguilla)-Vibrio vulnificus interaction in the gills: Role of the RtxA13 toxin.</title>
        <authorList>
            <person name="Callol A."/>
            <person name="Pajuelo D."/>
            <person name="Ebbesson L."/>
            <person name="Teles M."/>
            <person name="MacKenzie S."/>
            <person name="Amaro C."/>
        </authorList>
    </citation>
    <scope>NUCLEOTIDE SEQUENCE</scope>
</reference>
<dbReference type="EMBL" id="GBXM01091797">
    <property type="protein sequence ID" value="JAH16780.1"/>
    <property type="molecule type" value="Transcribed_RNA"/>
</dbReference>
<proteinExistence type="predicted"/>
<organism evidence="1">
    <name type="scientific">Anguilla anguilla</name>
    <name type="common">European freshwater eel</name>
    <name type="synonym">Muraena anguilla</name>
    <dbReference type="NCBI Taxonomy" id="7936"/>
    <lineage>
        <taxon>Eukaryota</taxon>
        <taxon>Metazoa</taxon>
        <taxon>Chordata</taxon>
        <taxon>Craniata</taxon>
        <taxon>Vertebrata</taxon>
        <taxon>Euteleostomi</taxon>
        <taxon>Actinopterygii</taxon>
        <taxon>Neopterygii</taxon>
        <taxon>Teleostei</taxon>
        <taxon>Anguilliformes</taxon>
        <taxon>Anguillidae</taxon>
        <taxon>Anguilla</taxon>
    </lineage>
</organism>
<accession>A0A0E9QKC3</accession>
<reference evidence="1" key="1">
    <citation type="submission" date="2014-11" db="EMBL/GenBank/DDBJ databases">
        <authorList>
            <person name="Amaro Gonzalez C."/>
        </authorList>
    </citation>
    <scope>NUCLEOTIDE SEQUENCE</scope>
</reference>
<protein>
    <submittedName>
        <fullName evidence="1">Uncharacterized protein</fullName>
    </submittedName>
</protein>
<dbReference type="AlphaFoldDB" id="A0A0E9QKC3"/>
<sequence>MDHTPFFFVDMLLFTSFSFLRPFNFSNAAVCLRCFKRERQNV</sequence>
<evidence type="ECO:0000313" key="1">
    <source>
        <dbReference type="EMBL" id="JAH16780.1"/>
    </source>
</evidence>
<name>A0A0E9QKC3_ANGAN</name>